<dbReference type="EMBL" id="ABID01000030">
    <property type="protein sequence ID" value="EDQ03228.1"/>
    <property type="molecule type" value="Genomic_DNA"/>
</dbReference>
<keyword evidence="1" id="KW-0472">Membrane</keyword>
<gene>
    <name evidence="2" type="ORF">OIHEL45_20186</name>
</gene>
<proteinExistence type="predicted"/>
<sequence length="132" mass="14012">MICIGVLTLFPLGLPDVAGSDKDHHILAFAALVMPCAALYPQGLTRVILGATAYGALIEIIQPFVGRSGDFLDFIADLAGIGLGSILGLGIHYAAQRYAGFRRRVAPSRAANVIQLYDPRPREAAAKDPLEP</sequence>
<evidence type="ECO:0008006" key="4">
    <source>
        <dbReference type="Google" id="ProtNLM"/>
    </source>
</evidence>
<evidence type="ECO:0000256" key="1">
    <source>
        <dbReference type="SAM" id="Phobius"/>
    </source>
</evidence>
<reference evidence="2 3" key="1">
    <citation type="submission" date="2007-11" db="EMBL/GenBank/DDBJ databases">
        <authorList>
            <person name="Wagner-Dobler I."/>
            <person name="Ferriera S."/>
            <person name="Johnson J."/>
            <person name="Kravitz S."/>
            <person name="Beeson K."/>
            <person name="Sutton G."/>
            <person name="Rogers Y.-H."/>
            <person name="Friedman R."/>
            <person name="Frazier M."/>
            <person name="Venter J.C."/>
        </authorList>
    </citation>
    <scope>NUCLEOTIDE SEQUENCE [LARGE SCALE GENOMIC DNA]</scope>
    <source>
        <strain evidence="2 3">HEL-45</strain>
    </source>
</reference>
<feature type="transmembrane region" description="Helical" evidence="1">
    <location>
        <begin position="71"/>
        <end position="95"/>
    </location>
</feature>
<accession>A0ABM9X172</accession>
<name>A0ABM9X172_9RHOB</name>
<dbReference type="NCBIfam" id="NF037970">
    <property type="entry name" value="vanZ_1"/>
    <property type="match status" value="1"/>
</dbReference>
<organism evidence="2 3">
    <name type="scientific">Sulfitobacter indolifex HEL-45</name>
    <dbReference type="NCBI Taxonomy" id="391624"/>
    <lineage>
        <taxon>Bacteria</taxon>
        <taxon>Pseudomonadati</taxon>
        <taxon>Pseudomonadota</taxon>
        <taxon>Alphaproteobacteria</taxon>
        <taxon>Rhodobacterales</taxon>
        <taxon>Roseobacteraceae</taxon>
        <taxon>Sulfitobacter</taxon>
    </lineage>
</organism>
<keyword evidence="3" id="KW-1185">Reference proteome</keyword>
<dbReference type="Proteomes" id="UP000003257">
    <property type="component" value="Unassembled WGS sequence"/>
</dbReference>
<protein>
    <recommendedName>
        <fullName evidence="4">VanZ-like domain-containing protein</fullName>
    </recommendedName>
</protein>
<keyword evidence="1" id="KW-1133">Transmembrane helix</keyword>
<feature type="transmembrane region" description="Helical" evidence="1">
    <location>
        <begin position="47"/>
        <end position="65"/>
    </location>
</feature>
<evidence type="ECO:0000313" key="2">
    <source>
        <dbReference type="EMBL" id="EDQ03228.1"/>
    </source>
</evidence>
<comment type="caution">
    <text evidence="2">The sequence shown here is derived from an EMBL/GenBank/DDBJ whole genome shotgun (WGS) entry which is preliminary data.</text>
</comment>
<keyword evidence="1" id="KW-0812">Transmembrane</keyword>
<evidence type="ECO:0000313" key="3">
    <source>
        <dbReference type="Proteomes" id="UP000003257"/>
    </source>
</evidence>